<dbReference type="InterPro" id="IPR050463">
    <property type="entry name" value="Gfo/Idh/MocA_oxidrdct_glycsds"/>
</dbReference>
<evidence type="ECO:0000313" key="5">
    <source>
        <dbReference type="Proteomes" id="UP001431776"/>
    </source>
</evidence>
<dbReference type="RefSeq" id="WP_349243700.1">
    <property type="nucleotide sequence ID" value="NZ_JASCXX010000004.1"/>
</dbReference>
<dbReference type="NCBIfam" id="TIGR01409">
    <property type="entry name" value="TAT_signal_seq"/>
    <property type="match status" value="1"/>
</dbReference>
<dbReference type="Pfam" id="PF19051">
    <property type="entry name" value="GFO_IDH_MocA_C2"/>
    <property type="match status" value="1"/>
</dbReference>
<dbReference type="InterPro" id="IPR000683">
    <property type="entry name" value="Gfo/Idh/MocA-like_OxRdtase_N"/>
</dbReference>
<dbReference type="GO" id="GO:0000166">
    <property type="term" value="F:nucleotide binding"/>
    <property type="evidence" value="ECO:0007669"/>
    <property type="project" value="InterPro"/>
</dbReference>
<evidence type="ECO:0000259" key="2">
    <source>
        <dbReference type="Pfam" id="PF01408"/>
    </source>
</evidence>
<evidence type="ECO:0000259" key="3">
    <source>
        <dbReference type="Pfam" id="PF19051"/>
    </source>
</evidence>
<comment type="caution">
    <text evidence="4">The sequence shown here is derived from an EMBL/GenBank/DDBJ whole genome shotgun (WGS) entry which is preliminary data.</text>
</comment>
<feature type="compositionally biased region" description="Basic and acidic residues" evidence="1">
    <location>
        <begin position="1"/>
        <end position="14"/>
    </location>
</feature>
<dbReference type="PANTHER" id="PTHR43818:SF5">
    <property type="entry name" value="OXIDOREDUCTASE FAMILY PROTEIN"/>
    <property type="match status" value="1"/>
</dbReference>
<dbReference type="Proteomes" id="UP001431776">
    <property type="component" value="Unassembled WGS sequence"/>
</dbReference>
<evidence type="ECO:0000256" key="1">
    <source>
        <dbReference type="SAM" id="MobiDB-lite"/>
    </source>
</evidence>
<dbReference type="InterPro" id="IPR043906">
    <property type="entry name" value="Gfo/Idh/MocA_OxRdtase_bact_C"/>
</dbReference>
<dbReference type="InterPro" id="IPR019546">
    <property type="entry name" value="TAT_signal_bac_arc"/>
</dbReference>
<dbReference type="PANTHER" id="PTHR43818">
    <property type="entry name" value="BCDNA.GH03377"/>
    <property type="match status" value="1"/>
</dbReference>
<dbReference type="Gene3D" id="3.30.360.10">
    <property type="entry name" value="Dihydrodipicolinate Reductase, domain 2"/>
    <property type="match status" value="1"/>
</dbReference>
<name>A0AAW6TSR9_9BACT</name>
<accession>A0AAW6TSR9</accession>
<dbReference type="Gene3D" id="3.40.50.720">
    <property type="entry name" value="NAD(P)-binding Rossmann-like Domain"/>
    <property type="match status" value="1"/>
</dbReference>
<feature type="domain" description="Gfo/Idh/MocA-like oxidoreductase N-terminal" evidence="2">
    <location>
        <begin position="57"/>
        <end position="180"/>
    </location>
</feature>
<reference evidence="4" key="1">
    <citation type="submission" date="2023-05" db="EMBL/GenBank/DDBJ databases">
        <title>Anaerotaeda fermentans gen. nov., sp. nov., a novel anaerobic planctomycete of the new family within the order Sedimentisphaerales isolated from Taman Peninsula, Russia.</title>
        <authorList>
            <person name="Khomyakova M.A."/>
            <person name="Merkel A.Y."/>
            <person name="Slobodkin A.I."/>
        </authorList>
    </citation>
    <scope>NUCLEOTIDE SEQUENCE</scope>
    <source>
        <strain evidence="4">M17dextr</strain>
    </source>
</reference>
<feature type="region of interest" description="Disordered" evidence="1">
    <location>
        <begin position="1"/>
        <end position="21"/>
    </location>
</feature>
<dbReference type="PROSITE" id="PS51318">
    <property type="entry name" value="TAT"/>
    <property type="match status" value="1"/>
</dbReference>
<dbReference type="AlphaFoldDB" id="A0AAW6TSR9"/>
<keyword evidence="5" id="KW-1185">Reference proteome</keyword>
<dbReference type="SUPFAM" id="SSF55347">
    <property type="entry name" value="Glyceraldehyde-3-phosphate dehydrogenase-like, C-terminal domain"/>
    <property type="match status" value="1"/>
</dbReference>
<organism evidence="4 5">
    <name type="scientific">Anaerobaca lacustris</name>
    <dbReference type="NCBI Taxonomy" id="3044600"/>
    <lineage>
        <taxon>Bacteria</taxon>
        <taxon>Pseudomonadati</taxon>
        <taxon>Planctomycetota</taxon>
        <taxon>Phycisphaerae</taxon>
        <taxon>Sedimentisphaerales</taxon>
        <taxon>Anaerobacaceae</taxon>
        <taxon>Anaerobaca</taxon>
    </lineage>
</organism>
<dbReference type="InterPro" id="IPR036291">
    <property type="entry name" value="NAD(P)-bd_dom_sf"/>
</dbReference>
<dbReference type="InterPro" id="IPR006311">
    <property type="entry name" value="TAT_signal"/>
</dbReference>
<sequence>MKNDMPEHAQDHAPHSHPSLSRRGFLRGSAILGASLALPTIVPRRLFGASAPSERIAVGCIGVGRMGTDDMREALGIAGVQVVAVCDVDSRRVENAKTLVEARYQQQGCAAYADFRELLARDDIDAVQIATPDHWHAIPTIEAARAGKDIFLQKPLSLTLEEGRVVSDTVQRCGRIFQIGSQQRSDTRFRKACELVRNGRVGKLHTIKVGFGIDPGCEPQPVMPVPEWLDYDMWLGPAPWAPYTEKRVHPEKISDRPGWLRISDYSAGMITGWGSHHNDIAQWGMGTEHTGPVEIEGRAEFPADGLWDVHGRFHIEYTYANGVKVICADNEENQQGVVFEGSDGWVYVRRGFIDANPRSLLEETIGPEETKLYVSNHHKANFYECVRSRAETIAPVEVAHRSCAVCLLGDIAMRLGRKLRWDPATERFTNDDEANRMMARTQRSPWLL</sequence>
<protein>
    <submittedName>
        <fullName evidence="4">Gfo/Idh/MocA family oxidoreductase</fullName>
    </submittedName>
</protein>
<evidence type="ECO:0000313" key="4">
    <source>
        <dbReference type="EMBL" id="MDI6448292.1"/>
    </source>
</evidence>
<dbReference type="SUPFAM" id="SSF51735">
    <property type="entry name" value="NAD(P)-binding Rossmann-fold domains"/>
    <property type="match status" value="1"/>
</dbReference>
<proteinExistence type="predicted"/>
<dbReference type="EMBL" id="JASCXX010000004">
    <property type="protein sequence ID" value="MDI6448292.1"/>
    <property type="molecule type" value="Genomic_DNA"/>
</dbReference>
<gene>
    <name evidence="4" type="ORF">QJ522_04490</name>
</gene>
<feature type="domain" description="Gfo/Idh/MocA-like oxidoreductase bacterial type C-terminal" evidence="3">
    <location>
        <begin position="220"/>
        <end position="446"/>
    </location>
</feature>
<dbReference type="Pfam" id="PF01408">
    <property type="entry name" value="GFO_IDH_MocA"/>
    <property type="match status" value="1"/>
</dbReference>